<dbReference type="GO" id="GO:0030170">
    <property type="term" value="F:pyridoxal phosphate binding"/>
    <property type="evidence" value="ECO:0007669"/>
    <property type="project" value="InterPro"/>
</dbReference>
<proteinExistence type="predicted"/>
<dbReference type="RefSeq" id="WP_073367183.1">
    <property type="nucleotide sequence ID" value="NZ_FQWB01000001.1"/>
</dbReference>
<sequence length="264" mass="30379">MNYVVKELYIYPIKSLAGITVQSAKAEEMGFEKDRRWMLIDEENQFITQREYPKLSQFYPNIKGNKIEISHYDSTHEFLIEESLNEPVFSKVWDDESMVVEVNKATSKWFSEALGFSCKLVKILNKGDRKHNSSRLNQTLNVSLADGYPYLLIGSKSLEFLNEKLKEKVTIQRFRPNIVISSQLPHEEDFFDAFQIGTVKFQNVKPSGRCVMVNNNPKTGIVFKEPLKTLSTYRTSNNNVFFGTNIFSLNEGTIAVGDDLTFKI</sequence>
<dbReference type="PROSITE" id="PS51340">
    <property type="entry name" value="MOSC"/>
    <property type="match status" value="1"/>
</dbReference>
<dbReference type="GO" id="GO:0030151">
    <property type="term" value="F:molybdenum ion binding"/>
    <property type="evidence" value="ECO:0007669"/>
    <property type="project" value="InterPro"/>
</dbReference>
<dbReference type="SUPFAM" id="SSF50800">
    <property type="entry name" value="PK beta-barrel domain-like"/>
    <property type="match status" value="1"/>
</dbReference>
<dbReference type="Proteomes" id="UP000184516">
    <property type="component" value="Unassembled WGS sequence"/>
</dbReference>
<evidence type="ECO:0000259" key="1">
    <source>
        <dbReference type="PROSITE" id="PS51340"/>
    </source>
</evidence>
<dbReference type="InterPro" id="IPR011037">
    <property type="entry name" value="Pyrv_Knase-like_insert_dom_sf"/>
</dbReference>
<evidence type="ECO:0000313" key="3">
    <source>
        <dbReference type="Proteomes" id="UP000184516"/>
    </source>
</evidence>
<keyword evidence="3" id="KW-1185">Reference proteome</keyword>
<protein>
    <recommendedName>
        <fullName evidence="1">MOSC domain-containing protein</fullName>
    </recommendedName>
</protein>
<accession>A0A1M5E0T8</accession>
<dbReference type="EMBL" id="FQWB01000001">
    <property type="protein sequence ID" value="SHF72835.1"/>
    <property type="molecule type" value="Genomic_DNA"/>
</dbReference>
<dbReference type="AlphaFoldDB" id="A0A1M5E0T8"/>
<dbReference type="Pfam" id="PF03476">
    <property type="entry name" value="MOSC_N"/>
    <property type="match status" value="1"/>
</dbReference>
<evidence type="ECO:0000313" key="2">
    <source>
        <dbReference type="EMBL" id="SHF72835.1"/>
    </source>
</evidence>
<name>A0A1M5E0T8_9FLAO</name>
<gene>
    <name evidence="2" type="ORF">SAMN05443549_101150</name>
</gene>
<reference evidence="3" key="1">
    <citation type="submission" date="2016-11" db="EMBL/GenBank/DDBJ databases">
        <authorList>
            <person name="Varghese N."/>
            <person name="Submissions S."/>
        </authorList>
    </citation>
    <scope>NUCLEOTIDE SEQUENCE [LARGE SCALE GENOMIC DNA]</scope>
    <source>
        <strain evidence="3">DSM 19978</strain>
    </source>
</reference>
<feature type="domain" description="MOSC" evidence="1">
    <location>
        <begin position="118"/>
        <end position="263"/>
    </location>
</feature>
<dbReference type="InterPro" id="IPR005302">
    <property type="entry name" value="MoCF_Sase_C"/>
</dbReference>
<dbReference type="STRING" id="468056.SAMN05443549_101150"/>
<dbReference type="InterPro" id="IPR005303">
    <property type="entry name" value="MOCOS_middle"/>
</dbReference>
<dbReference type="GO" id="GO:0003824">
    <property type="term" value="F:catalytic activity"/>
    <property type="evidence" value="ECO:0007669"/>
    <property type="project" value="InterPro"/>
</dbReference>
<dbReference type="PANTHER" id="PTHR14237">
    <property type="entry name" value="MOLYBDOPTERIN COFACTOR SULFURASE MOSC"/>
    <property type="match status" value="1"/>
</dbReference>
<dbReference type="Pfam" id="PF03473">
    <property type="entry name" value="MOSC"/>
    <property type="match status" value="1"/>
</dbReference>
<organism evidence="2 3">
    <name type="scientific">Flavobacterium fluvii</name>
    <dbReference type="NCBI Taxonomy" id="468056"/>
    <lineage>
        <taxon>Bacteria</taxon>
        <taxon>Pseudomonadati</taxon>
        <taxon>Bacteroidota</taxon>
        <taxon>Flavobacteriia</taxon>
        <taxon>Flavobacteriales</taxon>
        <taxon>Flavobacteriaceae</taxon>
        <taxon>Flavobacterium</taxon>
    </lineage>
</organism>
<dbReference type="PANTHER" id="PTHR14237:SF19">
    <property type="entry name" value="MITOCHONDRIAL AMIDOXIME REDUCING COMPONENT 1"/>
    <property type="match status" value="1"/>
</dbReference>
<dbReference type="SUPFAM" id="SSF141673">
    <property type="entry name" value="MOSC N-terminal domain-like"/>
    <property type="match status" value="1"/>
</dbReference>